<protein>
    <submittedName>
        <fullName evidence="1">Uncharacterized protein</fullName>
    </submittedName>
</protein>
<evidence type="ECO:0000313" key="2">
    <source>
        <dbReference type="Proteomes" id="UP000399805"/>
    </source>
</evidence>
<accession>A0A6I8LZ46</accession>
<dbReference type="Proteomes" id="UP000399805">
    <property type="component" value="Unassembled WGS sequence"/>
</dbReference>
<dbReference type="EMBL" id="CABVGP010000003">
    <property type="protein sequence ID" value="VVJ22746.1"/>
    <property type="molecule type" value="Genomic_DNA"/>
</dbReference>
<dbReference type="RefSeq" id="WP_155547698.1">
    <property type="nucleotide sequence ID" value="NZ_CABVGP010000003.1"/>
</dbReference>
<organism evidence="1 2">
    <name type="scientific">Amycolatopsis camponoti</name>
    <dbReference type="NCBI Taxonomy" id="2606593"/>
    <lineage>
        <taxon>Bacteria</taxon>
        <taxon>Bacillati</taxon>
        <taxon>Actinomycetota</taxon>
        <taxon>Actinomycetes</taxon>
        <taxon>Pseudonocardiales</taxon>
        <taxon>Pseudonocardiaceae</taxon>
        <taxon>Amycolatopsis</taxon>
    </lineage>
</organism>
<reference evidence="1 2" key="1">
    <citation type="submission" date="2019-09" db="EMBL/GenBank/DDBJ databases">
        <authorList>
            <person name="Leyn A S."/>
        </authorList>
    </citation>
    <scope>NUCLEOTIDE SEQUENCE [LARGE SCALE GENOMIC DNA]</scope>
    <source>
        <strain evidence="1">AA231_1</strain>
    </source>
</reference>
<proteinExistence type="predicted"/>
<name>A0A6I8LZ46_9PSEU</name>
<dbReference type="AlphaFoldDB" id="A0A6I8LZ46"/>
<sequence length="153" mass="17338">MRVHVDVDNEFDETSADAWRDEQFDQRMGDLGEDIRQRIYQGLWDVCIIGGVALDLGEIAGRGWLWREHRGCDPDDEFAAMVRRLARRSPTAVEERIVLERVQDRFALKQAKIELLAASVKDAGGLFGVAMSTDLICGSRITMVMAELERIDL</sequence>
<evidence type="ECO:0000313" key="1">
    <source>
        <dbReference type="EMBL" id="VVJ22746.1"/>
    </source>
</evidence>
<keyword evidence="2" id="KW-1185">Reference proteome</keyword>
<gene>
    <name evidence="1" type="ORF">AA23TX_07663</name>
</gene>